<feature type="compositionally biased region" description="Basic and acidic residues" evidence="1">
    <location>
        <begin position="67"/>
        <end position="77"/>
    </location>
</feature>
<accession>A0A7S1SBZ3</accession>
<sequence>MALQCVRPDAPLTNNEGGDHLDVCKPDVPLTNNEGGDEFEDEDEDSDEPGWPQNRQGAFLPATSLIPKREPWHEDPAAPRCSQEAPPLPP</sequence>
<protein>
    <submittedName>
        <fullName evidence="2">Uncharacterized protein</fullName>
    </submittedName>
</protein>
<reference evidence="2" key="1">
    <citation type="submission" date="2021-01" db="EMBL/GenBank/DDBJ databases">
        <authorList>
            <person name="Corre E."/>
            <person name="Pelletier E."/>
            <person name="Niang G."/>
            <person name="Scheremetjew M."/>
            <person name="Finn R."/>
            <person name="Kale V."/>
            <person name="Holt S."/>
            <person name="Cochrane G."/>
            <person name="Meng A."/>
            <person name="Brown T."/>
            <person name="Cohen L."/>
        </authorList>
    </citation>
    <scope>NUCLEOTIDE SEQUENCE</scope>
    <source>
        <strain evidence="2">OF101</strain>
    </source>
</reference>
<evidence type="ECO:0000313" key="2">
    <source>
        <dbReference type="EMBL" id="CAD9190443.1"/>
    </source>
</evidence>
<feature type="compositionally biased region" description="Acidic residues" evidence="1">
    <location>
        <begin position="35"/>
        <end position="48"/>
    </location>
</feature>
<dbReference type="AlphaFoldDB" id="A0A7S1SBZ3"/>
<evidence type="ECO:0000256" key="1">
    <source>
        <dbReference type="SAM" id="MobiDB-lite"/>
    </source>
</evidence>
<proteinExistence type="predicted"/>
<dbReference type="EMBL" id="HBGE01112723">
    <property type="protein sequence ID" value="CAD9190443.1"/>
    <property type="molecule type" value="Transcribed_RNA"/>
</dbReference>
<organism evidence="2">
    <name type="scientific">Alexandrium catenella</name>
    <name type="common">Red tide dinoflagellate</name>
    <name type="synonym">Gonyaulax catenella</name>
    <dbReference type="NCBI Taxonomy" id="2925"/>
    <lineage>
        <taxon>Eukaryota</taxon>
        <taxon>Sar</taxon>
        <taxon>Alveolata</taxon>
        <taxon>Dinophyceae</taxon>
        <taxon>Gonyaulacales</taxon>
        <taxon>Pyrocystaceae</taxon>
        <taxon>Alexandrium</taxon>
    </lineage>
</organism>
<name>A0A7S1SBZ3_ALECA</name>
<feature type="region of interest" description="Disordered" evidence="1">
    <location>
        <begin position="1"/>
        <end position="90"/>
    </location>
</feature>
<gene>
    <name evidence="2" type="ORF">ACAT0790_LOCUS67218</name>
</gene>